<evidence type="ECO:0000313" key="2">
    <source>
        <dbReference type="EMBL" id="KAF6140632.1"/>
    </source>
</evidence>
<feature type="region of interest" description="Disordered" evidence="1">
    <location>
        <begin position="1"/>
        <end position="57"/>
    </location>
</feature>
<gene>
    <name evidence="2" type="ORF">GIB67_013925</name>
</gene>
<dbReference type="AlphaFoldDB" id="A0A7J7LDL3"/>
<evidence type="ECO:0000256" key="1">
    <source>
        <dbReference type="SAM" id="MobiDB-lite"/>
    </source>
</evidence>
<organism evidence="2 3">
    <name type="scientific">Kingdonia uniflora</name>
    <dbReference type="NCBI Taxonomy" id="39325"/>
    <lineage>
        <taxon>Eukaryota</taxon>
        <taxon>Viridiplantae</taxon>
        <taxon>Streptophyta</taxon>
        <taxon>Embryophyta</taxon>
        <taxon>Tracheophyta</taxon>
        <taxon>Spermatophyta</taxon>
        <taxon>Magnoliopsida</taxon>
        <taxon>Ranunculales</taxon>
        <taxon>Circaeasteraceae</taxon>
        <taxon>Kingdonia</taxon>
    </lineage>
</organism>
<evidence type="ECO:0000313" key="3">
    <source>
        <dbReference type="Proteomes" id="UP000541444"/>
    </source>
</evidence>
<protein>
    <submittedName>
        <fullName evidence="2">Uncharacterized protein</fullName>
    </submittedName>
</protein>
<dbReference type="EMBL" id="JACGCM010002358">
    <property type="protein sequence ID" value="KAF6140632.1"/>
    <property type="molecule type" value="Genomic_DNA"/>
</dbReference>
<feature type="compositionally biased region" description="Basic residues" evidence="1">
    <location>
        <begin position="1"/>
        <end position="11"/>
    </location>
</feature>
<proteinExistence type="predicted"/>
<name>A0A7J7LDL3_9MAGN</name>
<feature type="region of interest" description="Disordered" evidence="1">
    <location>
        <begin position="82"/>
        <end position="134"/>
    </location>
</feature>
<reference evidence="2 3" key="1">
    <citation type="journal article" date="2020" name="IScience">
        <title>Genome Sequencing of the Endangered Kingdonia uniflora (Circaeasteraceae, Ranunculales) Reveals Potential Mechanisms of Evolutionary Specialization.</title>
        <authorList>
            <person name="Sun Y."/>
            <person name="Deng T."/>
            <person name="Zhang A."/>
            <person name="Moore M.J."/>
            <person name="Landis J.B."/>
            <person name="Lin N."/>
            <person name="Zhang H."/>
            <person name="Zhang X."/>
            <person name="Huang J."/>
            <person name="Zhang X."/>
            <person name="Sun H."/>
            <person name="Wang H."/>
        </authorList>
    </citation>
    <scope>NUCLEOTIDE SEQUENCE [LARGE SCALE GENOMIC DNA]</scope>
    <source>
        <strain evidence="2">TB1705</strain>
        <tissue evidence="2">Leaf</tissue>
    </source>
</reference>
<feature type="compositionally biased region" description="Basic and acidic residues" evidence="1">
    <location>
        <begin position="25"/>
        <end position="43"/>
    </location>
</feature>
<dbReference type="Proteomes" id="UP000541444">
    <property type="component" value="Unassembled WGS sequence"/>
</dbReference>
<accession>A0A7J7LDL3</accession>
<comment type="caution">
    <text evidence="2">The sequence shown here is derived from an EMBL/GenBank/DDBJ whole genome shotgun (WGS) entry which is preliminary data.</text>
</comment>
<keyword evidence="3" id="KW-1185">Reference proteome</keyword>
<sequence length="134" mass="14730">MVKAGRRKLKKGPISDTTANATAEPEEKHKENNLTSIEADKIVQKPPSGKPVHGQMGKLKEFKEKYVEQDDQERRICMALHASVGKTNRNDEESQDTNNPSAKEIKSATGSCGGASKEREGAAAPTQFFEKVYI</sequence>